<feature type="domain" description="hAT-like transposase RNase-H fold" evidence="3">
    <location>
        <begin position="53"/>
        <end position="152"/>
    </location>
</feature>
<keyword evidence="4" id="KW-1185">Reference proteome</keyword>
<dbReference type="Proteomes" id="UP000813463">
    <property type="component" value="Chromosome 3"/>
</dbReference>
<protein>
    <submittedName>
        <fullName evidence="5">Zinc finger BED domain-containing protein DAYSLEEPER isoform X1</fullName>
    </submittedName>
</protein>
<evidence type="ECO:0000313" key="4">
    <source>
        <dbReference type="Proteomes" id="UP000813463"/>
    </source>
</evidence>
<dbReference type="Pfam" id="PF14372">
    <property type="entry name" value="hAT-like_RNase-H"/>
    <property type="match status" value="1"/>
</dbReference>
<reference evidence="5" key="2">
    <citation type="submission" date="2025-08" db="UniProtKB">
        <authorList>
            <consortium name="RefSeq"/>
        </authorList>
    </citation>
    <scope>IDENTIFICATION</scope>
    <source>
        <tissue evidence="5">Leaf</tissue>
    </source>
</reference>
<dbReference type="PANTHER" id="PTHR23272:SF166">
    <property type="entry name" value="ZINC FINGER BED DOMAIN-CONTAINING PROTEIN RICESLEEPER 2-LIKE ISOFORM X1"/>
    <property type="match status" value="1"/>
</dbReference>
<proteinExistence type="predicted"/>
<evidence type="ECO:0000256" key="1">
    <source>
        <dbReference type="SAM" id="MobiDB-lite"/>
    </source>
</evidence>
<organism evidence="4 5">
    <name type="scientific">Spinacia oleracea</name>
    <name type="common">Spinach</name>
    <dbReference type="NCBI Taxonomy" id="3562"/>
    <lineage>
        <taxon>Eukaryota</taxon>
        <taxon>Viridiplantae</taxon>
        <taxon>Streptophyta</taxon>
        <taxon>Embryophyta</taxon>
        <taxon>Tracheophyta</taxon>
        <taxon>Spermatophyta</taxon>
        <taxon>Magnoliopsida</taxon>
        <taxon>eudicotyledons</taxon>
        <taxon>Gunneridae</taxon>
        <taxon>Pentapetalae</taxon>
        <taxon>Caryophyllales</taxon>
        <taxon>Chenopodiaceae</taxon>
        <taxon>Chenopodioideae</taxon>
        <taxon>Anserineae</taxon>
        <taxon>Spinacia</taxon>
    </lineage>
</organism>
<dbReference type="GeneID" id="130470242"/>
<dbReference type="PANTHER" id="PTHR23272">
    <property type="entry name" value="BED FINGER-RELATED"/>
    <property type="match status" value="1"/>
</dbReference>
<dbReference type="InterPro" id="IPR025525">
    <property type="entry name" value="hAT-like_transposase_RNase-H"/>
</dbReference>
<dbReference type="SUPFAM" id="SSF53098">
    <property type="entry name" value="Ribonuclease H-like"/>
    <property type="match status" value="1"/>
</dbReference>
<dbReference type="InterPro" id="IPR008906">
    <property type="entry name" value="HATC_C_dom"/>
</dbReference>
<name>A0ABM3RJV4_SPIOL</name>
<feature type="domain" description="HAT C-terminal dimerisation" evidence="2">
    <location>
        <begin position="189"/>
        <end position="270"/>
    </location>
</feature>
<evidence type="ECO:0000259" key="3">
    <source>
        <dbReference type="Pfam" id="PF14372"/>
    </source>
</evidence>
<dbReference type="InterPro" id="IPR012337">
    <property type="entry name" value="RNaseH-like_sf"/>
</dbReference>
<dbReference type="RefSeq" id="XP_056695906.1">
    <property type="nucleotide sequence ID" value="XM_056839928.1"/>
</dbReference>
<evidence type="ECO:0000259" key="2">
    <source>
        <dbReference type="Pfam" id="PF05699"/>
    </source>
</evidence>
<gene>
    <name evidence="5" type="primary">LOC130470242</name>
</gene>
<reference evidence="4" key="1">
    <citation type="journal article" date="2021" name="Nat. Commun.">
        <title>Genomic analyses provide insights into spinach domestication and the genetic basis of agronomic traits.</title>
        <authorList>
            <person name="Cai X."/>
            <person name="Sun X."/>
            <person name="Xu C."/>
            <person name="Sun H."/>
            <person name="Wang X."/>
            <person name="Ge C."/>
            <person name="Zhang Z."/>
            <person name="Wang Q."/>
            <person name="Fei Z."/>
            <person name="Jiao C."/>
            <person name="Wang Q."/>
        </authorList>
    </citation>
    <scope>NUCLEOTIDE SEQUENCE [LARGE SCALE GENOMIC DNA]</scope>
    <source>
        <strain evidence="4">cv. Varoflay</strain>
    </source>
</reference>
<feature type="compositionally biased region" description="Acidic residues" evidence="1">
    <location>
        <begin position="301"/>
        <end position="313"/>
    </location>
</feature>
<sequence>MLERAFIYRAVFTRMVRIGNASTPQAPTEDEWSKLEKICALLRPFDAITKRFSGRNYPTANLYLMHVWTIESLIRSYCNHEDETLNSMGKKMKDKFDKYWESYSMILSLAAIFDPRLKLQYVKFCFTQLDARSAEYKTEQVKESLFKLFEEYATNGNVQDNVPGARCESNHLAAFSNFENSSFQGRTQLDDYLGEHKLDPLAELDVLQWWKVNEIRFPQVAKMARELLSIPITTVASESAFSLGSRILTKWRASLLPDNAEVLITTRSWLIGYDVEKGDNSLDDGIEIPLLQDPNIAPQEISDDEYGEDEEDF</sequence>
<accession>A0ABM3RJV4</accession>
<dbReference type="Pfam" id="PF05699">
    <property type="entry name" value="Dimer_Tnp_hAT"/>
    <property type="match status" value="1"/>
</dbReference>
<feature type="region of interest" description="Disordered" evidence="1">
    <location>
        <begin position="293"/>
        <end position="313"/>
    </location>
</feature>
<evidence type="ECO:0000313" key="5">
    <source>
        <dbReference type="RefSeq" id="XP_056695906.1"/>
    </source>
</evidence>